<reference evidence="1" key="1">
    <citation type="submission" date="2022-09" db="EMBL/GenBank/DDBJ databases">
        <title>Australian commercial rhizobial inoculants.</title>
        <authorList>
            <person name="Kohlmeier M.G."/>
            <person name="O'Hara G.W."/>
            <person name="Colombi E."/>
            <person name="Ramsay J.P."/>
            <person name="Terpolilli J."/>
        </authorList>
    </citation>
    <scope>NUCLEOTIDE SEQUENCE</scope>
    <source>
        <strain evidence="1">WSM1592</strain>
    </source>
</reference>
<dbReference type="Gene3D" id="3.40.50.1110">
    <property type="entry name" value="SGNH hydrolase"/>
    <property type="match status" value="1"/>
</dbReference>
<name>A0ABY5XNF5_RHISU</name>
<dbReference type="Proteomes" id="UP001060123">
    <property type="component" value="Chromosome"/>
</dbReference>
<dbReference type="EMBL" id="CP104143">
    <property type="protein sequence ID" value="UWU16160.1"/>
    <property type="molecule type" value="Genomic_DNA"/>
</dbReference>
<proteinExistence type="predicted"/>
<keyword evidence="2" id="KW-1185">Reference proteome</keyword>
<accession>A0ABY5XNF5</accession>
<evidence type="ECO:0008006" key="3">
    <source>
        <dbReference type="Google" id="ProtNLM"/>
    </source>
</evidence>
<evidence type="ECO:0000313" key="1">
    <source>
        <dbReference type="EMBL" id="UWU16160.1"/>
    </source>
</evidence>
<organism evidence="1 2">
    <name type="scientific">Rhizobium sullae</name>
    <name type="common">Rhizobium hedysari</name>
    <dbReference type="NCBI Taxonomy" id="50338"/>
    <lineage>
        <taxon>Bacteria</taxon>
        <taxon>Pseudomonadati</taxon>
        <taxon>Pseudomonadota</taxon>
        <taxon>Alphaproteobacteria</taxon>
        <taxon>Hyphomicrobiales</taxon>
        <taxon>Rhizobiaceae</taxon>
        <taxon>Rhizobium/Agrobacterium group</taxon>
        <taxon>Rhizobium</taxon>
    </lineage>
</organism>
<sequence>MKADLDGTQIVLAQPPFPSDRRPNTELPACGTLDQRIAAHRALSAALQELAEAAGLLFLPMPPRYADSRGALRRIYSDDGVHMMPCEAKAYVSALASLLGRPLRFRASPLSVLLRRWNYLFGGNIRRRGLPVTKKLESW</sequence>
<dbReference type="InterPro" id="IPR036514">
    <property type="entry name" value="SGNH_hydro_sf"/>
</dbReference>
<dbReference type="SUPFAM" id="SSF52266">
    <property type="entry name" value="SGNH hydrolase"/>
    <property type="match status" value="1"/>
</dbReference>
<protein>
    <recommendedName>
        <fullName evidence="3">SGNH domain-containing protein</fullName>
    </recommendedName>
</protein>
<evidence type="ECO:0000313" key="2">
    <source>
        <dbReference type="Proteomes" id="UP001060123"/>
    </source>
</evidence>
<gene>
    <name evidence="1" type="ORF">N2599_09310</name>
</gene>
<dbReference type="RefSeq" id="WP_143533916.1">
    <property type="nucleotide sequence ID" value="NZ_CP104143.1"/>
</dbReference>